<organism evidence="1 2">
    <name type="scientific">Methylobacterium aquaticum</name>
    <dbReference type="NCBI Taxonomy" id="270351"/>
    <lineage>
        <taxon>Bacteria</taxon>
        <taxon>Pseudomonadati</taxon>
        <taxon>Pseudomonadota</taxon>
        <taxon>Alphaproteobacteria</taxon>
        <taxon>Hyphomicrobiales</taxon>
        <taxon>Methylobacteriaceae</taxon>
        <taxon>Methylobacterium</taxon>
    </lineage>
</organism>
<evidence type="ECO:0000313" key="1">
    <source>
        <dbReference type="EMBL" id="BAQ50400.1"/>
    </source>
</evidence>
<sequence length="164" mass="17723">MTAAPRSPRALKIAVGAGLAVLAAHLAQWCGPDVEARLFPVLGAQALTDVVRTGSEVCFTWRFDKRREARAVDAGWTLRTGARVYPYQAVRQGPDSLGPRLAGALVDRPAGSGQWTRKCIALPPELGAKGLRLPFQITGFLEYETAATGRLWSVREETARVTVP</sequence>
<name>A0A0C6G2L8_9HYPH</name>
<dbReference type="RefSeq" id="WP_060851438.1">
    <property type="nucleotide sequence ID" value="NZ_AP014708.1"/>
</dbReference>
<dbReference type="Proteomes" id="UP000061432">
    <property type="component" value="Plasmid pMaq22A_4p"/>
</dbReference>
<protein>
    <submittedName>
        <fullName evidence="1">Uncharacterized protein</fullName>
    </submittedName>
</protein>
<accession>A0A0C6G2L8</accession>
<gene>
    <name evidence="1" type="ORF">Maq22A_4p60235</name>
</gene>
<dbReference type="EMBL" id="AP014708">
    <property type="protein sequence ID" value="BAQ50400.1"/>
    <property type="molecule type" value="Genomic_DNA"/>
</dbReference>
<evidence type="ECO:0000313" key="2">
    <source>
        <dbReference type="Proteomes" id="UP000061432"/>
    </source>
</evidence>
<geneLocation type="plasmid" evidence="2">
    <name>pMaq22A_4p DNA</name>
</geneLocation>
<dbReference type="PATRIC" id="fig|270351.10.peg.7591"/>
<reference evidence="2" key="2">
    <citation type="submission" date="2015-01" db="EMBL/GenBank/DDBJ databases">
        <title>Complete genome sequence of Methylobacterium aquaticum strain 22A.</title>
        <authorList>
            <person name="Tani A."/>
            <person name="Ogura Y."/>
            <person name="Hayashi T."/>
        </authorList>
    </citation>
    <scope>NUCLEOTIDE SEQUENCE [LARGE SCALE GENOMIC DNA]</scope>
    <source>
        <strain evidence="2">MA-22A</strain>
        <plasmid evidence="2">Plasmid pMaq22A_4p DNA</plasmid>
    </source>
</reference>
<reference evidence="1 2" key="1">
    <citation type="journal article" date="2015" name="Genome Announc.">
        <title>Complete Genome Sequence of Methylobacterium aquaticum Strain 22A, Isolated from Racomitrium japonicum Moss.</title>
        <authorList>
            <person name="Tani A."/>
            <person name="Ogura Y."/>
            <person name="Hayashi T."/>
            <person name="Kimbara K."/>
        </authorList>
    </citation>
    <scope>NUCLEOTIDE SEQUENCE [LARGE SCALE GENOMIC DNA]</scope>
    <source>
        <strain evidence="1 2">MA-22A</strain>
        <plasmid evidence="2">Plasmid pMaq22A_4p DNA</plasmid>
    </source>
</reference>
<proteinExistence type="predicted"/>
<dbReference type="AlphaFoldDB" id="A0A0C6G2L8"/>
<dbReference type="KEGG" id="maqu:Maq22A_4p60235"/>
<dbReference type="OrthoDB" id="7997659at2"/>
<keyword evidence="1" id="KW-0614">Plasmid</keyword>